<evidence type="ECO:0000259" key="3">
    <source>
        <dbReference type="PROSITE" id="PS50206"/>
    </source>
</evidence>
<dbReference type="EMBL" id="WNDQ01000011">
    <property type="protein sequence ID" value="KAF1022525.1"/>
    <property type="molecule type" value="Genomic_DNA"/>
</dbReference>
<dbReference type="CDD" id="cd01449">
    <property type="entry name" value="TST_Repeat_2"/>
    <property type="match status" value="1"/>
</dbReference>
<dbReference type="Gene3D" id="3.40.250.10">
    <property type="entry name" value="Rhodanese-like domain"/>
    <property type="match status" value="2"/>
</dbReference>
<keyword evidence="1 4" id="KW-0808">Transferase</keyword>
<dbReference type="AlphaFoldDB" id="A0A7V8FQL5"/>
<evidence type="ECO:0000313" key="4">
    <source>
        <dbReference type="EMBL" id="KAF1022525.1"/>
    </source>
</evidence>
<dbReference type="PROSITE" id="PS50206">
    <property type="entry name" value="RHODANESE_3"/>
    <property type="match status" value="2"/>
</dbReference>
<dbReference type="FunFam" id="3.40.250.10:FF:000035">
    <property type="entry name" value="Thiosulfate sulfurtransferase"/>
    <property type="match status" value="1"/>
</dbReference>
<dbReference type="PANTHER" id="PTHR11364">
    <property type="entry name" value="THIOSULFATE SULFERTANSFERASE"/>
    <property type="match status" value="1"/>
</dbReference>
<organism evidence="4 5">
    <name type="scientific">Paracidovorax wautersii</name>
    <dbReference type="NCBI Taxonomy" id="1177982"/>
    <lineage>
        <taxon>Bacteria</taxon>
        <taxon>Pseudomonadati</taxon>
        <taxon>Pseudomonadota</taxon>
        <taxon>Betaproteobacteria</taxon>
        <taxon>Burkholderiales</taxon>
        <taxon>Comamonadaceae</taxon>
        <taxon>Paracidovorax</taxon>
    </lineage>
</organism>
<name>A0A7V8FQL5_9BURK</name>
<dbReference type="GO" id="GO:0004792">
    <property type="term" value="F:thiosulfate-cyanide sulfurtransferase activity"/>
    <property type="evidence" value="ECO:0007669"/>
    <property type="project" value="TreeGrafter"/>
</dbReference>
<dbReference type="SUPFAM" id="SSF52821">
    <property type="entry name" value="Rhodanese/Cell cycle control phosphatase"/>
    <property type="match status" value="2"/>
</dbReference>
<reference evidence="5" key="1">
    <citation type="journal article" date="2020" name="MBio">
        <title>Horizontal gene transfer to a defensive symbiont with a reduced genome amongst a multipartite beetle microbiome.</title>
        <authorList>
            <person name="Waterworth S.C."/>
            <person name="Florez L.V."/>
            <person name="Rees E.R."/>
            <person name="Hertweck C."/>
            <person name="Kaltenpoth M."/>
            <person name="Kwan J.C."/>
        </authorList>
    </citation>
    <scope>NUCLEOTIDE SEQUENCE [LARGE SCALE GENOMIC DNA]</scope>
</reference>
<keyword evidence="2" id="KW-0677">Repeat</keyword>
<feature type="domain" description="Rhodanese" evidence="3">
    <location>
        <begin position="28"/>
        <end position="151"/>
    </location>
</feature>
<comment type="caution">
    <text evidence="4">The sequence shown here is derived from an EMBL/GenBank/DDBJ whole genome shotgun (WGS) entry which is preliminary data.</text>
</comment>
<sequence>MPASSAPQTTGPHTTLITAEQLQGLIAVGKPVLVFDVSFDLMNPRVGAEQFVSGHIPGAIYADLDLALSDKSGSGQAASGGRHPLPSREAFAQWLAKAGLSHHTQVVVYDRQNANYCVRLWWMLKWVGHEAVAVLDGGLQAWQAAGGALETDAQTYERGDFQLAVSQAELIDANQVLAHLGRPAQTVIDARGAPRYRGEVEPLDPVAGHIPGALNRPFTENFDASGKFKPAATLRAEFEALLAGHDPAGVVHQCGSGVSATPNLLAMEIAGLGRAKLYAGSWSDWCSDPSRPVAQG</sequence>
<dbReference type="Proteomes" id="UP000461670">
    <property type="component" value="Unassembled WGS sequence"/>
</dbReference>
<dbReference type="InterPro" id="IPR001763">
    <property type="entry name" value="Rhodanese-like_dom"/>
</dbReference>
<gene>
    <name evidence="4" type="primary">sseB</name>
    <name evidence="4" type="ORF">GAK30_01113</name>
</gene>
<proteinExistence type="predicted"/>
<dbReference type="CDD" id="cd01448">
    <property type="entry name" value="TST_Repeat_1"/>
    <property type="match status" value="1"/>
</dbReference>
<protein>
    <submittedName>
        <fullName evidence="4">Putative thiosulfate sulfurtransferase SseB</fullName>
    </submittedName>
</protein>
<evidence type="ECO:0000256" key="2">
    <source>
        <dbReference type="ARBA" id="ARBA00022737"/>
    </source>
</evidence>
<accession>A0A7V8FQL5</accession>
<dbReference type="InterPro" id="IPR036873">
    <property type="entry name" value="Rhodanese-like_dom_sf"/>
</dbReference>
<evidence type="ECO:0000256" key="1">
    <source>
        <dbReference type="ARBA" id="ARBA00022679"/>
    </source>
</evidence>
<feature type="domain" description="Rhodanese" evidence="3">
    <location>
        <begin position="181"/>
        <end position="294"/>
    </location>
</feature>
<dbReference type="Pfam" id="PF00581">
    <property type="entry name" value="Rhodanese"/>
    <property type="match status" value="2"/>
</dbReference>
<dbReference type="InterPro" id="IPR045078">
    <property type="entry name" value="TST/MPST-like"/>
</dbReference>
<dbReference type="SMART" id="SM00450">
    <property type="entry name" value="RHOD"/>
    <property type="match status" value="2"/>
</dbReference>
<dbReference type="PANTHER" id="PTHR11364:SF27">
    <property type="entry name" value="SULFURTRANSFERASE"/>
    <property type="match status" value="1"/>
</dbReference>
<evidence type="ECO:0000313" key="5">
    <source>
        <dbReference type="Proteomes" id="UP000461670"/>
    </source>
</evidence>